<accession>A0A1H1S0Q6</accession>
<dbReference type="Pfam" id="PF13822">
    <property type="entry name" value="ACC_epsilon"/>
    <property type="match status" value="1"/>
</dbReference>
<dbReference type="STRING" id="1203190.GCA_000312345_01564"/>
<sequence length="67" mass="7085">MTAPTFSVVKGNPTDEELAALTAVLAELQAAATATAGPDDRNLWGRPSPLRHPDVFNPGAFANITYF</sequence>
<dbReference type="GO" id="GO:0003989">
    <property type="term" value="F:acetyl-CoA carboxylase activity"/>
    <property type="evidence" value="ECO:0007669"/>
    <property type="project" value="InterPro"/>
</dbReference>
<name>A0A1H1S0Q6_9CORY</name>
<dbReference type="InterPro" id="IPR032716">
    <property type="entry name" value="ACC_epsilon"/>
</dbReference>
<evidence type="ECO:0000313" key="2">
    <source>
        <dbReference type="Proteomes" id="UP000182237"/>
    </source>
</evidence>
<dbReference type="eggNOG" id="ENOG5033HAR">
    <property type="taxonomic scope" value="Bacteria"/>
</dbReference>
<dbReference type="GO" id="GO:0004658">
    <property type="term" value="F:propionyl-CoA carboxylase activity"/>
    <property type="evidence" value="ECO:0007669"/>
    <property type="project" value="InterPro"/>
</dbReference>
<dbReference type="EMBL" id="LT629765">
    <property type="protein sequence ID" value="SDS41590.1"/>
    <property type="molecule type" value="Genomic_DNA"/>
</dbReference>
<protein>
    <submittedName>
        <fullName evidence="1">Acyl-CoA carboxylase epsilon subunit</fullName>
    </submittedName>
</protein>
<dbReference type="Proteomes" id="UP000182237">
    <property type="component" value="Chromosome I"/>
</dbReference>
<organism evidence="1 2">
    <name type="scientific">Corynebacterium timonense</name>
    <dbReference type="NCBI Taxonomy" id="441500"/>
    <lineage>
        <taxon>Bacteria</taxon>
        <taxon>Bacillati</taxon>
        <taxon>Actinomycetota</taxon>
        <taxon>Actinomycetes</taxon>
        <taxon>Mycobacteriales</taxon>
        <taxon>Corynebacteriaceae</taxon>
        <taxon>Corynebacterium</taxon>
    </lineage>
</organism>
<proteinExistence type="predicted"/>
<evidence type="ECO:0000313" key="1">
    <source>
        <dbReference type="EMBL" id="SDS41590.1"/>
    </source>
</evidence>
<dbReference type="AlphaFoldDB" id="A0A1H1S0Q6"/>
<dbReference type="RefSeq" id="WP_019194371.1">
    <property type="nucleotide sequence ID" value="NZ_LT629765.1"/>
</dbReference>
<gene>
    <name evidence="1" type="ORF">SAMN04488539_1631</name>
</gene>
<reference evidence="1 2" key="1">
    <citation type="submission" date="2016-10" db="EMBL/GenBank/DDBJ databases">
        <authorList>
            <person name="de Groot N.N."/>
        </authorList>
    </citation>
    <scope>NUCLEOTIDE SEQUENCE [LARGE SCALE GENOMIC DNA]</scope>
    <source>
        <strain evidence="1 2">DSM 45434</strain>
    </source>
</reference>
<keyword evidence="2" id="KW-1185">Reference proteome</keyword>
<dbReference type="OrthoDB" id="4419219at2"/>